<dbReference type="GO" id="GO:0034727">
    <property type="term" value="P:piecemeal microautophagy of the nucleus"/>
    <property type="evidence" value="ECO:0007669"/>
    <property type="project" value="TreeGrafter"/>
</dbReference>
<dbReference type="Gene3D" id="3.40.50.720">
    <property type="entry name" value="NAD(P)-binding Rossmann-like Domain"/>
    <property type="match status" value="1"/>
</dbReference>
<evidence type="ECO:0000256" key="5">
    <source>
        <dbReference type="ARBA" id="ARBA00022490"/>
    </source>
</evidence>
<dbReference type="GO" id="GO:0000045">
    <property type="term" value="P:autophagosome assembly"/>
    <property type="evidence" value="ECO:0007669"/>
    <property type="project" value="TreeGrafter"/>
</dbReference>
<dbReference type="AlphaFoldDB" id="A0AAG5D5I4"/>
<dbReference type="GO" id="GO:0006995">
    <property type="term" value="P:cellular response to nitrogen starvation"/>
    <property type="evidence" value="ECO:0007669"/>
    <property type="project" value="TreeGrafter"/>
</dbReference>
<dbReference type="Proteomes" id="UP000075880">
    <property type="component" value="Unassembled WGS sequence"/>
</dbReference>
<evidence type="ECO:0000256" key="7">
    <source>
        <dbReference type="ARBA" id="ARBA00022927"/>
    </source>
</evidence>
<dbReference type="GO" id="GO:0019779">
    <property type="term" value="F:Atg8 activating enzyme activity"/>
    <property type="evidence" value="ECO:0007669"/>
    <property type="project" value="TreeGrafter"/>
</dbReference>
<keyword evidence="8 10" id="KW-0072">Autophagy</keyword>
<dbReference type="InterPro" id="IPR000594">
    <property type="entry name" value="ThiF_NAD_FAD-bd"/>
</dbReference>
<feature type="domain" description="THIF-type NAD/FAD binding fold" evidence="11">
    <location>
        <begin position="326"/>
        <end position="581"/>
    </location>
</feature>
<reference evidence="13" key="1">
    <citation type="submission" date="2024-04" db="UniProtKB">
        <authorList>
            <consortium name="EnsemblMetazoa"/>
        </authorList>
    </citation>
    <scope>IDENTIFICATION</scope>
    <source>
        <strain evidence="13">EBRO</strain>
    </source>
</reference>
<sequence>MAQVECNDSVLKFVPPRSFVHDDFWHKYAEIKIDIDCLDESGRSIFGTLSMQTGNSVLVEVSCSSFNADYTEGNFRCKGTLLNSNTMESFKECDKNTLLKTQAVQFYRNLMKEDRLESSADIVNFFVISFSDLKTYKFYYWFAFPAPTDLLFVQEHAEALPTSISEHFQSCIGKGNQKEPFFFYHSMVGIKTISELIQHQNIDANFSEVNLEDIYFCIFEVSANNKSDLAGWHVRQILTYLVMACPRLAGKSTKWIRVYKEATNKLHLSPLIIVLPSKVVDPDSLSNWAGWQANENGRYIPRVALLAETMSPKRLAENAINLNLKLMKWRLVPSLDLEATKQTKCLLLGAGTLGCNVARSLMAWGITTITLVDCGKVSLSNPVRQSLYRYEDAVNGGKPKASTAAERLREINPSINAVGVDLKIPMPGHPIGTGNDAIETKAALAELIKLVQEHDVLYLLTDSRESRWLPSMLAAFHGKLVINAALGFDSYLVMRHGYRKSNATGHVPDAGDRNEDCATGFRMIEGSDLGCYFCNDIVAPGNSMKDRTLDQQCTVTRPAASNMAAGLAVELMVSLLHHPERFGAPAYYRLAKRDASGVVEEPEGVLGILPHSIRGNINSLQSMITATERYRHCVACSAPVLARYANEKDDFIITVLNVAKSLEETVGLNQLMASMDDDLDLKVTMDFEDDSSEET</sequence>
<evidence type="ECO:0000256" key="6">
    <source>
        <dbReference type="ARBA" id="ARBA00022786"/>
    </source>
</evidence>
<dbReference type="InterPro" id="IPR042523">
    <property type="entry name" value="Atg7_N_2"/>
</dbReference>
<evidence type="ECO:0000256" key="3">
    <source>
        <dbReference type="ARBA" id="ARBA00017647"/>
    </source>
</evidence>
<dbReference type="SUPFAM" id="SSF69572">
    <property type="entry name" value="Activating enzymes of the ubiquitin-like proteins"/>
    <property type="match status" value="1"/>
</dbReference>
<comment type="subunit">
    <text evidence="2 10">Homodimer.</text>
</comment>
<dbReference type="EnsemblMetazoa" id="ENSAATROPT006784">
    <property type="protein sequence ID" value="ENSAATROPP006109"/>
    <property type="gene ID" value="ENSAATROPG005519"/>
</dbReference>
<evidence type="ECO:0000256" key="10">
    <source>
        <dbReference type="RuleBase" id="RU366022"/>
    </source>
</evidence>
<dbReference type="InterPro" id="IPR032197">
    <property type="entry name" value="Atg7_N"/>
</dbReference>
<dbReference type="FunFam" id="3.40.50.720:FF:000395">
    <property type="entry name" value="ubiquitin-like modifier-activating enzyme ATG7"/>
    <property type="match status" value="1"/>
</dbReference>
<feature type="active site" description="Glycyl thioester intermediate" evidence="9">
    <location>
        <position position="553"/>
    </location>
</feature>
<keyword evidence="4 10" id="KW-0813">Transport</keyword>
<dbReference type="Gene3D" id="3.40.140.70">
    <property type="entry name" value="Ubiquitin-like modifier-activating enzyme ATG7 N-terminal domain"/>
    <property type="match status" value="1"/>
</dbReference>
<dbReference type="InterPro" id="IPR006285">
    <property type="entry name" value="Atg7"/>
</dbReference>
<evidence type="ECO:0000313" key="14">
    <source>
        <dbReference type="Proteomes" id="UP000075880"/>
    </source>
</evidence>
<evidence type="ECO:0000256" key="4">
    <source>
        <dbReference type="ARBA" id="ARBA00022448"/>
    </source>
</evidence>
<dbReference type="NCBIfam" id="TIGR01381">
    <property type="entry name" value="E1_like_apg7"/>
    <property type="match status" value="1"/>
</dbReference>
<organism evidence="13 14">
    <name type="scientific">Anopheles atroparvus</name>
    <name type="common">European mosquito</name>
    <dbReference type="NCBI Taxonomy" id="41427"/>
    <lineage>
        <taxon>Eukaryota</taxon>
        <taxon>Metazoa</taxon>
        <taxon>Ecdysozoa</taxon>
        <taxon>Arthropoda</taxon>
        <taxon>Hexapoda</taxon>
        <taxon>Insecta</taxon>
        <taxon>Pterygota</taxon>
        <taxon>Neoptera</taxon>
        <taxon>Endopterygota</taxon>
        <taxon>Diptera</taxon>
        <taxon>Nematocera</taxon>
        <taxon>Culicoidea</taxon>
        <taxon>Culicidae</taxon>
        <taxon>Anophelinae</taxon>
        <taxon>Anopheles</taxon>
    </lineage>
</organism>
<dbReference type="GO" id="GO:0015031">
    <property type="term" value="P:protein transport"/>
    <property type="evidence" value="ECO:0007669"/>
    <property type="project" value="UniProtKB-UniRule"/>
</dbReference>
<name>A0AAG5D5I4_ANOAO</name>
<dbReference type="GO" id="GO:0000407">
    <property type="term" value="C:phagophore assembly site"/>
    <property type="evidence" value="ECO:0007669"/>
    <property type="project" value="UniProtKB-SubCell"/>
</dbReference>
<evidence type="ECO:0000256" key="1">
    <source>
        <dbReference type="ARBA" id="ARBA00010931"/>
    </source>
</evidence>
<keyword evidence="6 10" id="KW-0833">Ubl conjugation pathway</keyword>
<dbReference type="InterPro" id="IPR045886">
    <property type="entry name" value="ThiF/MoeB/HesA"/>
</dbReference>
<protein>
    <recommendedName>
        <fullName evidence="3 10">Ubiquitin-like modifier-activating enzyme ATG7</fullName>
    </recommendedName>
    <alternativeName>
        <fullName evidence="10">Autophagy-related protein 7</fullName>
    </alternativeName>
</protein>
<dbReference type="PANTHER" id="PTHR10953:SF3">
    <property type="entry name" value="UBIQUITIN-LIKE MODIFIER-ACTIVATING ENZYME ATG7"/>
    <property type="match status" value="1"/>
</dbReference>
<evidence type="ECO:0000256" key="9">
    <source>
        <dbReference type="PIRSR" id="PIRSR606285-1"/>
    </source>
</evidence>
<dbReference type="GO" id="GO:0032446">
    <property type="term" value="P:protein modification by small protein conjugation"/>
    <property type="evidence" value="ECO:0007669"/>
    <property type="project" value="TreeGrafter"/>
</dbReference>
<evidence type="ECO:0000256" key="2">
    <source>
        <dbReference type="ARBA" id="ARBA00011738"/>
    </source>
</evidence>
<evidence type="ECO:0000256" key="8">
    <source>
        <dbReference type="ARBA" id="ARBA00023006"/>
    </source>
</evidence>
<dbReference type="PANTHER" id="PTHR10953">
    <property type="entry name" value="UBIQUITIN-ACTIVATING ENZYME E1"/>
    <property type="match status" value="1"/>
</dbReference>
<dbReference type="GO" id="GO:0019778">
    <property type="term" value="F:Atg12 activating enzyme activity"/>
    <property type="evidence" value="ECO:0007669"/>
    <property type="project" value="TreeGrafter"/>
</dbReference>
<feature type="domain" description="Ubiquitin-like modifier-activating enzyme Atg7 N-terminal" evidence="12">
    <location>
        <begin position="11"/>
        <end position="310"/>
    </location>
</feature>
<dbReference type="Pfam" id="PF16420">
    <property type="entry name" value="ATG7_N"/>
    <property type="match status" value="1"/>
</dbReference>
<keyword evidence="5 10" id="KW-0963">Cytoplasm</keyword>
<comment type="similarity">
    <text evidence="1 10">Belongs to the ATG7 family.</text>
</comment>
<dbReference type="GO" id="GO:0000422">
    <property type="term" value="P:autophagy of mitochondrion"/>
    <property type="evidence" value="ECO:0007669"/>
    <property type="project" value="TreeGrafter"/>
</dbReference>
<evidence type="ECO:0000259" key="11">
    <source>
        <dbReference type="Pfam" id="PF00899"/>
    </source>
</evidence>
<keyword evidence="7 10" id="KW-0653">Protein transport</keyword>
<evidence type="ECO:0000313" key="13">
    <source>
        <dbReference type="EnsemblMetazoa" id="ENSAATROPP006109"/>
    </source>
</evidence>
<comment type="subcellular location">
    <subcellularLocation>
        <location evidence="10">Cytoplasm</location>
    </subcellularLocation>
    <subcellularLocation>
        <location evidence="10">Preautophagosomal structure</location>
    </subcellularLocation>
</comment>
<keyword evidence="14" id="KW-1185">Reference proteome</keyword>
<dbReference type="InterPro" id="IPR035985">
    <property type="entry name" value="Ubiquitin-activating_enz"/>
</dbReference>
<dbReference type="Gene3D" id="3.40.140.100">
    <property type="entry name" value="Ubiquitin-like modifier-activating enzyme ATG7 C-terminal domain"/>
    <property type="match status" value="1"/>
</dbReference>
<dbReference type="InterPro" id="IPR042522">
    <property type="entry name" value="Atg7_N_1"/>
</dbReference>
<comment type="function">
    <text evidence="10">E1-like activating enzyme involved in the 2 ubiquitin-like systems required for autophagy.</text>
</comment>
<dbReference type="Pfam" id="PF00899">
    <property type="entry name" value="ThiF"/>
    <property type="match status" value="1"/>
</dbReference>
<evidence type="ECO:0000259" key="12">
    <source>
        <dbReference type="Pfam" id="PF16420"/>
    </source>
</evidence>
<accession>A0AAG5D5I4</accession>
<proteinExistence type="inferred from homology"/>